<dbReference type="EMBL" id="JBHSFH010000007">
    <property type="protein sequence ID" value="MFC4495908.1"/>
    <property type="molecule type" value="Genomic_DNA"/>
</dbReference>
<feature type="region of interest" description="Disordered" evidence="1">
    <location>
        <begin position="1"/>
        <end position="26"/>
    </location>
</feature>
<organism evidence="2 3">
    <name type="scientific">Streptomyces ovatisporus</name>
    <dbReference type="NCBI Taxonomy" id="1128682"/>
    <lineage>
        <taxon>Bacteria</taxon>
        <taxon>Bacillati</taxon>
        <taxon>Actinomycetota</taxon>
        <taxon>Actinomycetes</taxon>
        <taxon>Kitasatosporales</taxon>
        <taxon>Streptomycetaceae</taxon>
        <taxon>Streptomyces</taxon>
    </lineage>
</organism>
<accession>A0ABV9A7L1</accession>
<evidence type="ECO:0000256" key="1">
    <source>
        <dbReference type="SAM" id="MobiDB-lite"/>
    </source>
</evidence>
<proteinExistence type="predicted"/>
<feature type="compositionally biased region" description="Basic and acidic residues" evidence="1">
    <location>
        <begin position="1"/>
        <end position="16"/>
    </location>
</feature>
<name>A0ABV9A7L1_9ACTN</name>
<sequence>MVTPRDTTDPDPSRVEEEAEAGTAHVTTQATAAVTAVSTRTAPGLCRVPGEAAERVAPAVAREGLLLRLNCSLLALG</sequence>
<evidence type="ECO:0000313" key="2">
    <source>
        <dbReference type="EMBL" id="MFC4495908.1"/>
    </source>
</evidence>
<protein>
    <submittedName>
        <fullName evidence="2">Uncharacterized protein</fullName>
    </submittedName>
</protein>
<comment type="caution">
    <text evidence="2">The sequence shown here is derived from an EMBL/GenBank/DDBJ whole genome shotgun (WGS) entry which is preliminary data.</text>
</comment>
<dbReference type="RefSeq" id="WP_386449538.1">
    <property type="nucleotide sequence ID" value="NZ_JBHSFH010000007.1"/>
</dbReference>
<reference evidence="3" key="1">
    <citation type="journal article" date="2019" name="Int. J. Syst. Evol. Microbiol.">
        <title>The Global Catalogue of Microorganisms (GCM) 10K type strain sequencing project: providing services to taxonomists for standard genome sequencing and annotation.</title>
        <authorList>
            <consortium name="The Broad Institute Genomics Platform"/>
            <consortium name="The Broad Institute Genome Sequencing Center for Infectious Disease"/>
            <person name="Wu L."/>
            <person name="Ma J."/>
        </authorList>
    </citation>
    <scope>NUCLEOTIDE SEQUENCE [LARGE SCALE GENOMIC DNA]</scope>
    <source>
        <strain evidence="3">CGMCC 4.7357</strain>
    </source>
</reference>
<gene>
    <name evidence="2" type="ORF">ACFPA8_17425</name>
</gene>
<keyword evidence="3" id="KW-1185">Reference proteome</keyword>
<dbReference type="Proteomes" id="UP001595997">
    <property type="component" value="Unassembled WGS sequence"/>
</dbReference>
<evidence type="ECO:0000313" key="3">
    <source>
        <dbReference type="Proteomes" id="UP001595997"/>
    </source>
</evidence>